<accession>A0A916JMM3</accession>
<proteinExistence type="predicted"/>
<keyword evidence="1" id="KW-0812">Transmembrane</keyword>
<keyword evidence="3" id="KW-1185">Reference proteome</keyword>
<reference evidence="2" key="1">
    <citation type="submission" date="2021-04" db="EMBL/GenBank/DDBJ databases">
        <authorList>
            <person name="Rodrigo-Torres L."/>
            <person name="Arahal R. D."/>
            <person name="Lucena T."/>
        </authorList>
    </citation>
    <scope>NUCLEOTIDE SEQUENCE</scope>
    <source>
        <strain evidence="2">AS29M-1</strain>
    </source>
</reference>
<dbReference type="AlphaFoldDB" id="A0A916JMM3"/>
<protein>
    <submittedName>
        <fullName evidence="2">Uncharacterized protein</fullName>
    </submittedName>
</protein>
<keyword evidence="1" id="KW-0472">Membrane</keyword>
<evidence type="ECO:0000313" key="3">
    <source>
        <dbReference type="Proteomes" id="UP000683507"/>
    </source>
</evidence>
<dbReference type="RefSeq" id="WP_258542383.1">
    <property type="nucleotide sequence ID" value="NZ_OU015584.1"/>
</dbReference>
<keyword evidence="1" id="KW-1133">Transmembrane helix</keyword>
<feature type="transmembrane region" description="Helical" evidence="1">
    <location>
        <begin position="29"/>
        <end position="50"/>
    </location>
</feature>
<sequence length="64" mass="7121">MNKSIYKIIIGAFFIAAGIYGYLAKTGMLQLLALAIGAYGVYNIGWGIYLRKKEKRISESESEN</sequence>
<dbReference type="Proteomes" id="UP000683507">
    <property type="component" value="Chromosome"/>
</dbReference>
<organism evidence="2 3">
    <name type="scientific">Parvicella tangerina</name>
    <dbReference type="NCBI Taxonomy" id="2829795"/>
    <lineage>
        <taxon>Bacteria</taxon>
        <taxon>Pseudomonadati</taxon>
        <taxon>Bacteroidota</taxon>
        <taxon>Flavobacteriia</taxon>
        <taxon>Flavobacteriales</taxon>
        <taxon>Parvicellaceae</taxon>
        <taxon>Parvicella</taxon>
    </lineage>
</organism>
<feature type="transmembrane region" description="Helical" evidence="1">
    <location>
        <begin position="5"/>
        <end position="23"/>
    </location>
</feature>
<dbReference type="EMBL" id="OU015584">
    <property type="protein sequence ID" value="CAG5083310.1"/>
    <property type="molecule type" value="Genomic_DNA"/>
</dbReference>
<evidence type="ECO:0000256" key="1">
    <source>
        <dbReference type="SAM" id="Phobius"/>
    </source>
</evidence>
<dbReference type="KEGG" id="ptan:CRYO30217_02158"/>
<name>A0A916JMM3_9FLAO</name>
<evidence type="ECO:0000313" key="2">
    <source>
        <dbReference type="EMBL" id="CAG5083310.1"/>
    </source>
</evidence>
<gene>
    <name evidence="2" type="ORF">CRYO30217_02158</name>
</gene>